<evidence type="ECO:0000313" key="9">
    <source>
        <dbReference type="Proteomes" id="UP000638263"/>
    </source>
</evidence>
<dbReference type="EMBL" id="BMMH01000029">
    <property type="protein sequence ID" value="GGL41855.1"/>
    <property type="molecule type" value="Genomic_DNA"/>
</dbReference>
<gene>
    <name evidence="8" type="primary">fer</name>
    <name evidence="8" type="ORF">GCM10011588_65730</name>
</gene>
<evidence type="ECO:0000256" key="4">
    <source>
        <dbReference type="ARBA" id="ARBA00022982"/>
    </source>
</evidence>
<evidence type="ECO:0000256" key="1">
    <source>
        <dbReference type="ARBA" id="ARBA00001927"/>
    </source>
</evidence>
<dbReference type="Pfam" id="PF13459">
    <property type="entry name" value="Fer4_15"/>
    <property type="match status" value="1"/>
</dbReference>
<evidence type="ECO:0000256" key="3">
    <source>
        <dbReference type="ARBA" id="ARBA00022723"/>
    </source>
</evidence>
<keyword evidence="2" id="KW-0813">Transport</keyword>
<evidence type="ECO:0000256" key="7">
    <source>
        <dbReference type="ARBA" id="ARBA00023291"/>
    </source>
</evidence>
<evidence type="ECO:0000256" key="5">
    <source>
        <dbReference type="ARBA" id="ARBA00023004"/>
    </source>
</evidence>
<accession>A0A917VZ27</accession>
<dbReference type="GO" id="GO:0046872">
    <property type="term" value="F:metal ion binding"/>
    <property type="evidence" value="ECO:0007669"/>
    <property type="project" value="UniProtKB-KW"/>
</dbReference>
<dbReference type="AlphaFoldDB" id="A0A917VZ27"/>
<keyword evidence="4" id="KW-0249">Electron transport</keyword>
<sequence>MRIELNHALCQGHARCAALAPELFELDDNGYVITESHEISAAAEPAALLAAKVCPEKVISVRG</sequence>
<reference evidence="8" key="1">
    <citation type="journal article" date="2014" name="Int. J. Syst. Evol. Microbiol.">
        <title>Complete genome sequence of Corynebacterium casei LMG S-19264T (=DSM 44701T), isolated from a smear-ripened cheese.</title>
        <authorList>
            <consortium name="US DOE Joint Genome Institute (JGI-PGF)"/>
            <person name="Walter F."/>
            <person name="Albersmeier A."/>
            <person name="Kalinowski J."/>
            <person name="Ruckert C."/>
        </authorList>
    </citation>
    <scope>NUCLEOTIDE SEQUENCE</scope>
    <source>
        <strain evidence="8">CGMCC 4.3508</strain>
    </source>
</reference>
<dbReference type="InterPro" id="IPR051269">
    <property type="entry name" value="Fe-S_cluster_ET"/>
</dbReference>
<dbReference type="PANTHER" id="PTHR36923:SF3">
    <property type="entry name" value="FERREDOXIN"/>
    <property type="match status" value="1"/>
</dbReference>
<keyword evidence="5" id="KW-0408">Iron</keyword>
<comment type="caution">
    <text evidence="8">The sequence shown here is derived from an EMBL/GenBank/DDBJ whole genome shotgun (WGS) entry which is preliminary data.</text>
</comment>
<evidence type="ECO:0000313" key="8">
    <source>
        <dbReference type="EMBL" id="GGL41855.1"/>
    </source>
</evidence>
<dbReference type="SUPFAM" id="SSF54862">
    <property type="entry name" value="4Fe-4S ferredoxins"/>
    <property type="match status" value="1"/>
</dbReference>
<dbReference type="Gene3D" id="3.30.70.20">
    <property type="match status" value="1"/>
</dbReference>
<proteinExistence type="predicted"/>
<dbReference type="PANTHER" id="PTHR36923">
    <property type="entry name" value="FERREDOXIN"/>
    <property type="match status" value="1"/>
</dbReference>
<organism evidence="8 9">
    <name type="scientific">Nocardia jinanensis</name>
    <dbReference type="NCBI Taxonomy" id="382504"/>
    <lineage>
        <taxon>Bacteria</taxon>
        <taxon>Bacillati</taxon>
        <taxon>Actinomycetota</taxon>
        <taxon>Actinomycetes</taxon>
        <taxon>Mycobacteriales</taxon>
        <taxon>Nocardiaceae</taxon>
        <taxon>Nocardia</taxon>
    </lineage>
</organism>
<evidence type="ECO:0000256" key="6">
    <source>
        <dbReference type="ARBA" id="ARBA00023014"/>
    </source>
</evidence>
<keyword evidence="3" id="KW-0479">Metal-binding</keyword>
<protein>
    <submittedName>
        <fullName evidence="8">Ferredoxin</fullName>
    </submittedName>
</protein>
<dbReference type="GO" id="GO:0051538">
    <property type="term" value="F:3 iron, 4 sulfur cluster binding"/>
    <property type="evidence" value="ECO:0007669"/>
    <property type="project" value="UniProtKB-KW"/>
</dbReference>
<name>A0A917VZ27_9NOCA</name>
<keyword evidence="9" id="KW-1185">Reference proteome</keyword>
<keyword evidence="7" id="KW-0003">3Fe-4S</keyword>
<reference evidence="8" key="2">
    <citation type="submission" date="2020-09" db="EMBL/GenBank/DDBJ databases">
        <authorList>
            <person name="Sun Q."/>
            <person name="Zhou Y."/>
        </authorList>
    </citation>
    <scope>NUCLEOTIDE SEQUENCE</scope>
    <source>
        <strain evidence="8">CGMCC 4.3508</strain>
    </source>
</reference>
<keyword evidence="6" id="KW-0411">Iron-sulfur</keyword>
<evidence type="ECO:0000256" key="2">
    <source>
        <dbReference type="ARBA" id="ARBA00022448"/>
    </source>
</evidence>
<dbReference type="Proteomes" id="UP000638263">
    <property type="component" value="Unassembled WGS sequence"/>
</dbReference>
<comment type="cofactor">
    <cofactor evidence="1">
        <name>[3Fe-4S] cluster</name>
        <dbReference type="ChEBI" id="CHEBI:21137"/>
    </cofactor>
</comment>